<sequence length="378" mass="42494">MTPLLLACPLSSACGTARRSRTPEEGAKMSGRGKRKSRSARQGCDAKRPQVAPLSSVPGDALAQDVERLYRLRMPPDFYHLWEFCGRRNPQSPQDALGEAGLRLVGPYDILAGRHRSAQNREPNYFLHWRYFYDPPELQTVLVVLGESQQHLGYYRDSPDDLPAFIGENEAAKGCQITQMGDNVFAAVLLLLERRRRRRRRRREPAGRKHNASLLPLEEELRTAAKALGYSLEQKSKGMKLRAKKVVAPTFHGAGIVVPVDKNDVGYRELPETDAALKRICQSIVDAGDDAERLKAFAPLQEMTTLVQFANDECDYGMGYELGVDLFCFGSHYLYKVVLQLLPLAYSLLKRSLFGEILEAHLSSRSRDTVDQLEQLCS</sequence>
<dbReference type="AlphaFoldDB" id="A0A8C9V1D3"/>
<evidence type="ECO:0000256" key="2">
    <source>
        <dbReference type="ARBA" id="ARBA00004286"/>
    </source>
</evidence>
<dbReference type="InterPro" id="IPR019361">
    <property type="entry name" value="HPF1"/>
</dbReference>
<gene>
    <name evidence="7" type="primary">LOC108925899</name>
</gene>
<accession>A0A8C9V1D3</accession>
<dbReference type="GO" id="GO:0042393">
    <property type="term" value="F:histone binding"/>
    <property type="evidence" value="ECO:0007669"/>
    <property type="project" value="InterPro"/>
</dbReference>
<evidence type="ECO:0000256" key="5">
    <source>
        <dbReference type="ARBA" id="ARBA00023242"/>
    </source>
</evidence>
<evidence type="ECO:0000256" key="1">
    <source>
        <dbReference type="ARBA" id="ARBA00004123"/>
    </source>
</evidence>
<dbReference type="GeneTree" id="ENSGT00390000014876"/>
<feature type="region of interest" description="Disordered" evidence="6">
    <location>
        <begin position="16"/>
        <end position="58"/>
    </location>
</feature>
<keyword evidence="5" id="KW-0539">Nucleus</keyword>
<reference evidence="7" key="2">
    <citation type="submission" date="2025-08" db="UniProtKB">
        <authorList>
            <consortium name="Ensembl"/>
        </authorList>
    </citation>
    <scope>IDENTIFICATION</scope>
</reference>
<dbReference type="GO" id="GO:0005694">
    <property type="term" value="C:chromosome"/>
    <property type="evidence" value="ECO:0007669"/>
    <property type="project" value="UniProtKB-SubCell"/>
</dbReference>
<dbReference type="GO" id="GO:0006974">
    <property type="term" value="P:DNA damage response"/>
    <property type="evidence" value="ECO:0007669"/>
    <property type="project" value="InterPro"/>
</dbReference>
<reference evidence="7 8" key="1">
    <citation type="submission" date="2019-04" db="EMBL/GenBank/DDBJ databases">
        <authorList>
            <consortium name="Wellcome Sanger Institute Data Sharing"/>
        </authorList>
    </citation>
    <scope>NUCLEOTIDE SEQUENCE [LARGE SCALE GENOMIC DNA]</scope>
</reference>
<keyword evidence="8" id="KW-1185">Reference proteome</keyword>
<evidence type="ECO:0000256" key="6">
    <source>
        <dbReference type="SAM" id="MobiDB-lite"/>
    </source>
</evidence>
<dbReference type="Pfam" id="PF10228">
    <property type="entry name" value="HPF1"/>
    <property type="match status" value="1"/>
</dbReference>
<organism evidence="7 8">
    <name type="scientific">Scleropages formosus</name>
    <name type="common">Asian bonytongue</name>
    <name type="synonym">Osteoglossum formosum</name>
    <dbReference type="NCBI Taxonomy" id="113540"/>
    <lineage>
        <taxon>Eukaryota</taxon>
        <taxon>Metazoa</taxon>
        <taxon>Chordata</taxon>
        <taxon>Craniata</taxon>
        <taxon>Vertebrata</taxon>
        <taxon>Euteleostomi</taxon>
        <taxon>Actinopterygii</taxon>
        <taxon>Neopterygii</taxon>
        <taxon>Teleostei</taxon>
        <taxon>Osteoglossocephala</taxon>
        <taxon>Osteoglossomorpha</taxon>
        <taxon>Osteoglossiformes</taxon>
        <taxon>Osteoglossidae</taxon>
        <taxon>Scleropages</taxon>
    </lineage>
</organism>
<proteinExistence type="inferred from homology"/>
<comment type="similarity">
    <text evidence="3">Belongs to the HPF1 family.</text>
</comment>
<evidence type="ECO:0000256" key="4">
    <source>
        <dbReference type="ARBA" id="ARBA00022454"/>
    </source>
</evidence>
<dbReference type="Proteomes" id="UP000694397">
    <property type="component" value="Chromosome 16"/>
</dbReference>
<evidence type="ECO:0000256" key="3">
    <source>
        <dbReference type="ARBA" id="ARBA00010803"/>
    </source>
</evidence>
<comment type="subcellular location">
    <subcellularLocation>
        <location evidence="2">Chromosome</location>
    </subcellularLocation>
    <subcellularLocation>
        <location evidence="1">Nucleus</location>
    </subcellularLocation>
</comment>
<keyword evidence="4" id="KW-0158">Chromosome</keyword>
<protein>
    <submittedName>
        <fullName evidence="7">Histone PARylation factor 1</fullName>
    </submittedName>
</protein>
<dbReference type="PANTHER" id="PTHR13386:SF1">
    <property type="entry name" value="HISTONE PARYLATION FACTOR 1"/>
    <property type="match status" value="1"/>
</dbReference>
<reference evidence="7" key="3">
    <citation type="submission" date="2025-09" db="UniProtKB">
        <authorList>
            <consortium name="Ensembl"/>
        </authorList>
    </citation>
    <scope>IDENTIFICATION</scope>
</reference>
<evidence type="ECO:0000313" key="8">
    <source>
        <dbReference type="Proteomes" id="UP000694397"/>
    </source>
</evidence>
<dbReference type="GO" id="GO:0072572">
    <property type="term" value="F:poly-ADP-D-ribose binding"/>
    <property type="evidence" value="ECO:0007669"/>
    <property type="project" value="TreeGrafter"/>
</dbReference>
<dbReference type="GO" id="GO:0005634">
    <property type="term" value="C:nucleus"/>
    <property type="evidence" value="ECO:0007669"/>
    <property type="project" value="UniProtKB-SubCell"/>
</dbReference>
<dbReference type="PANTHER" id="PTHR13386">
    <property type="entry name" value="HISTONE PARYLATION FACTOR 1"/>
    <property type="match status" value="1"/>
</dbReference>
<name>A0A8C9V1D3_SCLFO</name>
<dbReference type="Ensembl" id="ENSSFOT00015012074.2">
    <property type="protein sequence ID" value="ENSSFOP00015011920.2"/>
    <property type="gene ID" value="ENSSFOG00015007682.2"/>
</dbReference>
<evidence type="ECO:0000313" key="7">
    <source>
        <dbReference type="Ensembl" id="ENSSFOP00015011920.2"/>
    </source>
</evidence>